<dbReference type="AlphaFoldDB" id="A0A164TSJ4"/>
<dbReference type="OrthoDB" id="6884310at2759"/>
<gene>
    <name evidence="3" type="ORF">APZ42_024739</name>
</gene>
<keyword evidence="1" id="KW-0193">Cuticle</keyword>
<dbReference type="PANTHER" id="PTHR12236">
    <property type="entry name" value="STRUCTURAL CONTITUENT OF CUTICLE"/>
    <property type="match status" value="1"/>
</dbReference>
<organism evidence="3 4">
    <name type="scientific">Daphnia magna</name>
    <dbReference type="NCBI Taxonomy" id="35525"/>
    <lineage>
        <taxon>Eukaryota</taxon>
        <taxon>Metazoa</taxon>
        <taxon>Ecdysozoa</taxon>
        <taxon>Arthropoda</taxon>
        <taxon>Crustacea</taxon>
        <taxon>Branchiopoda</taxon>
        <taxon>Diplostraca</taxon>
        <taxon>Cladocera</taxon>
        <taxon>Anomopoda</taxon>
        <taxon>Daphniidae</taxon>
        <taxon>Daphnia</taxon>
    </lineage>
</organism>
<dbReference type="EMBL" id="LRGB01001728">
    <property type="protein sequence ID" value="KZS10713.1"/>
    <property type="molecule type" value="Genomic_DNA"/>
</dbReference>
<name>A0A164TSJ4_9CRUS</name>
<dbReference type="PANTHER" id="PTHR12236:SF79">
    <property type="entry name" value="CUTICULAR PROTEIN 50CB-RELATED"/>
    <property type="match status" value="1"/>
</dbReference>
<evidence type="ECO:0000313" key="3">
    <source>
        <dbReference type="EMBL" id="KZS10713.1"/>
    </source>
</evidence>
<evidence type="ECO:0000256" key="1">
    <source>
        <dbReference type="ARBA" id="ARBA00022460"/>
    </source>
</evidence>
<keyword evidence="2" id="KW-0812">Transmembrane</keyword>
<dbReference type="GO" id="GO:0005615">
    <property type="term" value="C:extracellular space"/>
    <property type="evidence" value="ECO:0007669"/>
    <property type="project" value="TreeGrafter"/>
</dbReference>
<proteinExistence type="predicted"/>
<reference evidence="3 4" key="1">
    <citation type="submission" date="2016-03" db="EMBL/GenBank/DDBJ databases">
        <title>EvidentialGene: Evidence-directed Construction of Genes on Genomes.</title>
        <authorList>
            <person name="Gilbert D.G."/>
            <person name="Choi J.-H."/>
            <person name="Mockaitis K."/>
            <person name="Colbourne J."/>
            <person name="Pfrender M."/>
        </authorList>
    </citation>
    <scope>NUCLEOTIDE SEQUENCE [LARGE SCALE GENOMIC DNA]</scope>
    <source>
        <strain evidence="3 4">Xinb3</strain>
        <tissue evidence="3">Complete organism</tissue>
    </source>
</reference>
<dbReference type="GO" id="GO:0042302">
    <property type="term" value="F:structural constituent of cuticle"/>
    <property type="evidence" value="ECO:0007669"/>
    <property type="project" value="UniProtKB-KW"/>
</dbReference>
<accession>A0A164TSJ4</accession>
<dbReference type="InterPro" id="IPR051217">
    <property type="entry name" value="Insect_Cuticle_Struc_Prot"/>
</dbReference>
<evidence type="ECO:0000256" key="2">
    <source>
        <dbReference type="SAM" id="Phobius"/>
    </source>
</evidence>
<keyword evidence="2" id="KW-0472">Membrane</keyword>
<dbReference type="Proteomes" id="UP000076858">
    <property type="component" value="Unassembled WGS sequence"/>
</dbReference>
<keyword evidence="2" id="KW-1133">Transmembrane helix</keyword>
<protein>
    <submittedName>
        <fullName evidence="3">Cuticular-like protein</fullName>
    </submittedName>
</protein>
<evidence type="ECO:0000313" key="4">
    <source>
        <dbReference type="Proteomes" id="UP000076858"/>
    </source>
</evidence>
<comment type="caution">
    <text evidence="3">The sequence shown here is derived from an EMBL/GenBank/DDBJ whole genome shotgun (WGS) entry which is preliminary data.</text>
</comment>
<keyword evidence="4" id="KW-1185">Reference proteome</keyword>
<feature type="transmembrane region" description="Helical" evidence="2">
    <location>
        <begin position="12"/>
        <end position="28"/>
    </location>
</feature>
<dbReference type="GO" id="GO:0031012">
    <property type="term" value="C:extracellular matrix"/>
    <property type="evidence" value="ECO:0007669"/>
    <property type="project" value="TreeGrafter"/>
</dbReference>
<sequence length="174" mass="18799">MDDLPPPPPNQFLVLAALIVVAAANFAYRKGPTYPISSYNRPSYSASIYETREYRSDRKVTTGTYHPLLPDSRVQIVTYKADGYGNTADVKYEAKPSIPLPPTPHWLTPHLHSLAVLSPAFISPQVTAPAFTSRTYSAPVFTSPVTVPGHPAQPSTVPATGSIYMTSGNAACDH</sequence>